<keyword evidence="3" id="KW-0804">Transcription</keyword>
<dbReference type="PRINTS" id="PR00035">
    <property type="entry name" value="HTHGNTR"/>
</dbReference>
<dbReference type="SUPFAM" id="SSF46785">
    <property type="entry name" value="Winged helix' DNA-binding domain"/>
    <property type="match status" value="1"/>
</dbReference>
<dbReference type="GO" id="GO:0003700">
    <property type="term" value="F:DNA-binding transcription factor activity"/>
    <property type="evidence" value="ECO:0007669"/>
    <property type="project" value="InterPro"/>
</dbReference>
<dbReference type="InterPro" id="IPR036390">
    <property type="entry name" value="WH_DNA-bd_sf"/>
</dbReference>
<reference evidence="5 6" key="1">
    <citation type="journal article" date="2014" name="Int. J. Syst. Evol. Microbiol.">
        <title>Brachybacterium ginsengisoli sp. nov., isolated from soil of a ginseng field.</title>
        <authorList>
            <person name="Hoang V.A."/>
            <person name="Kim Y.J."/>
            <person name="Nguyen N.L."/>
            <person name="Yang D.C."/>
        </authorList>
    </citation>
    <scope>NUCLEOTIDE SEQUENCE [LARGE SCALE GENOMIC DNA]</scope>
    <source>
        <strain evidence="5 6">DCY80</strain>
    </source>
</reference>
<dbReference type="PROSITE" id="PS50949">
    <property type="entry name" value="HTH_GNTR"/>
    <property type="match status" value="1"/>
</dbReference>
<dbReference type="InterPro" id="IPR036388">
    <property type="entry name" value="WH-like_DNA-bd_sf"/>
</dbReference>
<proteinExistence type="predicted"/>
<dbReference type="OrthoDB" id="3523737at2"/>
<evidence type="ECO:0000256" key="1">
    <source>
        <dbReference type="ARBA" id="ARBA00023015"/>
    </source>
</evidence>
<name>A0A291H2C0_9MICO</name>
<keyword evidence="6" id="KW-1185">Reference proteome</keyword>
<dbReference type="InterPro" id="IPR008920">
    <property type="entry name" value="TF_FadR/GntR_C"/>
</dbReference>
<evidence type="ECO:0000256" key="3">
    <source>
        <dbReference type="ARBA" id="ARBA00023163"/>
    </source>
</evidence>
<gene>
    <name evidence="5" type="ORF">CFK41_12760</name>
</gene>
<dbReference type="CDD" id="cd07377">
    <property type="entry name" value="WHTH_GntR"/>
    <property type="match status" value="1"/>
</dbReference>
<dbReference type="Gene3D" id="1.20.120.530">
    <property type="entry name" value="GntR ligand-binding domain-like"/>
    <property type="match status" value="1"/>
</dbReference>
<sequence>MVRTHRRGNDAVERIQDLILAEGLRPGDPMPTETALCERLEISRSSVREAMRTLASLDIVEVRHGHGTFVGQLSLSPLVDGLLFRARLDDGNDLRALREVVELRIALDLSVAEQLADLYRDTENPELEGHVEEMRELASAGRPFPEADAAFHTALFSRLDNGLLRQLAQAFWEIHTTAVPLFSLPPAEDILDTVEAHRAMLLALEAGDAQAYRAAVVEHYRPLGRVLDAAGHADADGVLSAGAGTSAGA</sequence>
<dbReference type="EMBL" id="CP023564">
    <property type="protein sequence ID" value="ATG56618.1"/>
    <property type="molecule type" value="Genomic_DNA"/>
</dbReference>
<evidence type="ECO:0000313" key="6">
    <source>
        <dbReference type="Proteomes" id="UP000217889"/>
    </source>
</evidence>
<dbReference type="GO" id="GO:0003677">
    <property type="term" value="F:DNA binding"/>
    <property type="evidence" value="ECO:0007669"/>
    <property type="project" value="UniProtKB-KW"/>
</dbReference>
<keyword evidence="2" id="KW-0238">DNA-binding</keyword>
<dbReference type="PANTHER" id="PTHR43537">
    <property type="entry name" value="TRANSCRIPTIONAL REGULATOR, GNTR FAMILY"/>
    <property type="match status" value="1"/>
</dbReference>
<evidence type="ECO:0000256" key="2">
    <source>
        <dbReference type="ARBA" id="ARBA00023125"/>
    </source>
</evidence>
<evidence type="ECO:0000313" key="5">
    <source>
        <dbReference type="EMBL" id="ATG56618.1"/>
    </source>
</evidence>
<dbReference type="InterPro" id="IPR011711">
    <property type="entry name" value="GntR_C"/>
</dbReference>
<dbReference type="SMART" id="SM00895">
    <property type="entry name" value="FCD"/>
    <property type="match status" value="1"/>
</dbReference>
<organism evidence="5 6">
    <name type="scientific">Brachybacterium ginsengisoli</name>
    <dbReference type="NCBI Taxonomy" id="1331682"/>
    <lineage>
        <taxon>Bacteria</taxon>
        <taxon>Bacillati</taxon>
        <taxon>Actinomycetota</taxon>
        <taxon>Actinomycetes</taxon>
        <taxon>Micrococcales</taxon>
        <taxon>Dermabacteraceae</taxon>
        <taxon>Brachybacterium</taxon>
    </lineage>
</organism>
<accession>A0A291H2C0</accession>
<protein>
    <submittedName>
        <fullName evidence="5">GntR family transcriptional regulator</fullName>
    </submittedName>
</protein>
<dbReference type="Proteomes" id="UP000217889">
    <property type="component" value="Chromosome"/>
</dbReference>
<dbReference type="PANTHER" id="PTHR43537:SF5">
    <property type="entry name" value="UXU OPERON TRANSCRIPTIONAL REGULATOR"/>
    <property type="match status" value="1"/>
</dbReference>
<dbReference type="SUPFAM" id="SSF48008">
    <property type="entry name" value="GntR ligand-binding domain-like"/>
    <property type="match status" value="1"/>
</dbReference>
<dbReference type="Pfam" id="PF00392">
    <property type="entry name" value="GntR"/>
    <property type="match status" value="1"/>
</dbReference>
<feature type="domain" description="HTH gntR-type" evidence="4">
    <location>
        <begin position="5"/>
        <end position="73"/>
    </location>
</feature>
<dbReference type="Pfam" id="PF07729">
    <property type="entry name" value="FCD"/>
    <property type="match status" value="1"/>
</dbReference>
<dbReference type="AlphaFoldDB" id="A0A291H2C0"/>
<dbReference type="RefSeq" id="WP_096801077.1">
    <property type="nucleotide sequence ID" value="NZ_CP023564.1"/>
</dbReference>
<keyword evidence="1" id="KW-0805">Transcription regulation</keyword>
<dbReference type="InterPro" id="IPR000524">
    <property type="entry name" value="Tscrpt_reg_HTH_GntR"/>
</dbReference>
<dbReference type="SMART" id="SM00345">
    <property type="entry name" value="HTH_GNTR"/>
    <property type="match status" value="1"/>
</dbReference>
<evidence type="ECO:0000259" key="4">
    <source>
        <dbReference type="PROSITE" id="PS50949"/>
    </source>
</evidence>
<dbReference type="KEGG" id="bgg:CFK41_12760"/>
<dbReference type="Gene3D" id="1.10.10.10">
    <property type="entry name" value="Winged helix-like DNA-binding domain superfamily/Winged helix DNA-binding domain"/>
    <property type="match status" value="1"/>
</dbReference>